<dbReference type="AlphaFoldDB" id="A0AAU7EG36"/>
<dbReference type="SUPFAM" id="SSF48317">
    <property type="entry name" value="Acid phosphatase/Vanadium-dependent haloperoxidase"/>
    <property type="match status" value="1"/>
</dbReference>
<feature type="domain" description="Phosphatidic acid phosphatase type 2/haloperoxidase" evidence="1">
    <location>
        <begin position="321"/>
        <end position="444"/>
    </location>
</feature>
<evidence type="ECO:0000313" key="2">
    <source>
        <dbReference type="EMBL" id="XBL14569.1"/>
    </source>
</evidence>
<dbReference type="EMBL" id="CP155618">
    <property type="protein sequence ID" value="XBL14569.1"/>
    <property type="molecule type" value="Genomic_DNA"/>
</dbReference>
<evidence type="ECO:0000313" key="3">
    <source>
        <dbReference type="Proteomes" id="UP001224325"/>
    </source>
</evidence>
<dbReference type="PANTHER" id="PTHR34599">
    <property type="entry name" value="PEROXIDASE-RELATED"/>
    <property type="match status" value="1"/>
</dbReference>
<dbReference type="InterPro" id="IPR052559">
    <property type="entry name" value="V-haloperoxidase"/>
</dbReference>
<dbReference type="PROSITE" id="PS51257">
    <property type="entry name" value="PROKAR_LIPOPROTEIN"/>
    <property type="match status" value="1"/>
</dbReference>
<dbReference type="InterPro" id="IPR000326">
    <property type="entry name" value="PAP2/HPO"/>
</dbReference>
<dbReference type="Gene3D" id="1.10.606.20">
    <property type="match status" value="1"/>
</dbReference>
<dbReference type="Pfam" id="PF01569">
    <property type="entry name" value="PAP2"/>
    <property type="match status" value="1"/>
</dbReference>
<name>A0AAU7EG36_9FLAO</name>
<keyword evidence="3" id="KW-1185">Reference proteome</keyword>
<accession>A0AAU7EG36</accession>
<dbReference type="RefSeq" id="WP_308992368.1">
    <property type="nucleotide sequence ID" value="NZ_CP155618.1"/>
</dbReference>
<gene>
    <name evidence="2" type="ORF">QLS71_000760</name>
</gene>
<protein>
    <submittedName>
        <fullName evidence="2">Vanadium-dependent haloperoxidase</fullName>
    </submittedName>
</protein>
<dbReference type="PANTHER" id="PTHR34599:SF1">
    <property type="entry name" value="PHOSPHATIDIC ACID PHOSPHATASE TYPE 2_HALOPEROXIDASE DOMAIN-CONTAINING PROTEIN"/>
    <property type="match status" value="1"/>
</dbReference>
<dbReference type="CDD" id="cd03398">
    <property type="entry name" value="PAP2_haloperoxidase"/>
    <property type="match status" value="1"/>
</dbReference>
<proteinExistence type="predicted"/>
<dbReference type="Proteomes" id="UP001224325">
    <property type="component" value="Chromosome"/>
</dbReference>
<organism evidence="2 3">
    <name type="scientific">Mariniflexile litorale</name>
    <dbReference type="NCBI Taxonomy" id="3045158"/>
    <lineage>
        <taxon>Bacteria</taxon>
        <taxon>Pseudomonadati</taxon>
        <taxon>Bacteroidota</taxon>
        <taxon>Flavobacteriia</taxon>
        <taxon>Flavobacteriales</taxon>
        <taxon>Flavobacteriaceae</taxon>
        <taxon>Mariniflexile</taxon>
    </lineage>
</organism>
<dbReference type="KEGG" id="mlil:QLS71_000760"/>
<dbReference type="InterPro" id="IPR036938">
    <property type="entry name" value="PAP2/HPO_sf"/>
</dbReference>
<sequence length="452" mass="51093">MLKNKIYKNDLIRIKSASILVAFLFLVGCKKEPVLQIDSLKNGTYFNETVKQLTDIIVHDVFSPPVASRIYAYPSIAAYECLIFGNGNFMSMAGQLNGLNPIPKPKKEEVYNFEVAALKAYIDVGKSLVFSEEKFDPYEKELFDKIKNDGLDKAILKRSLKYGELVALHILEWVDKDNYKQTRTMSKYPVSEDDASWRPTPPDYMDGIEPDWNKIRTFIIDSASQFIPDPPTPFNLKKGSVFYKEIMEVYNTGKNLNKEEDAIAKFWDCNPFVSHHQGHAMFATKKITPGGHWIGITSIAIKKQGLNFQEAVEAYTRVSVALADAFISCWDEKYRSVLIRPETLINQYIDANWMPLLQTPPFPEYTSGHSVVSGAASVVLTDLFGDDFYFNDTSEVEFGLPTRQFNSFNDAAEEAAISRLYGGIHYMPAIKNGVSQGRKVGGFVVNHLTTRK</sequence>
<evidence type="ECO:0000259" key="1">
    <source>
        <dbReference type="Pfam" id="PF01569"/>
    </source>
</evidence>
<reference evidence="2" key="1">
    <citation type="submission" date="2024-04" db="EMBL/GenBank/DDBJ databases">
        <title>Mariniflexile litorale, isolated from the shallow sediments of the Sea of Japan.</title>
        <authorList>
            <person name="Romanenko L."/>
            <person name="Isaeva M."/>
        </authorList>
    </citation>
    <scope>NUCLEOTIDE SEQUENCE [LARGE SCALE GENOMIC DNA]</scope>
    <source>
        <strain evidence="2">KMM 9835</strain>
    </source>
</reference>